<dbReference type="Proteomes" id="UP000703893">
    <property type="component" value="Unassembled WGS sequence"/>
</dbReference>
<organism evidence="5 6">
    <name type="scientific">Candidatus Tanganyikabacteria bacterium</name>
    <dbReference type="NCBI Taxonomy" id="2961651"/>
    <lineage>
        <taxon>Bacteria</taxon>
        <taxon>Bacillati</taxon>
        <taxon>Candidatus Sericytochromatia</taxon>
        <taxon>Candidatus Tanganyikabacteria</taxon>
    </lineage>
</organism>
<gene>
    <name evidence="5" type="ORF">FJZ00_08460</name>
</gene>
<comment type="similarity">
    <text evidence="2">Belongs to the bacterial solute-binding protein 2 family.</text>
</comment>
<dbReference type="Pfam" id="PF13407">
    <property type="entry name" value="Peripla_BP_4"/>
    <property type="match status" value="1"/>
</dbReference>
<dbReference type="GO" id="GO:0030313">
    <property type="term" value="C:cell envelope"/>
    <property type="evidence" value="ECO:0007669"/>
    <property type="project" value="UniProtKB-SubCell"/>
</dbReference>
<dbReference type="InterPro" id="IPR028082">
    <property type="entry name" value="Peripla_BP_I"/>
</dbReference>
<evidence type="ECO:0000256" key="1">
    <source>
        <dbReference type="ARBA" id="ARBA00004196"/>
    </source>
</evidence>
<evidence type="ECO:0000313" key="6">
    <source>
        <dbReference type="Proteomes" id="UP000703893"/>
    </source>
</evidence>
<dbReference type="PANTHER" id="PTHR46847:SF1">
    <property type="entry name" value="D-ALLOSE-BINDING PERIPLASMIC PROTEIN-RELATED"/>
    <property type="match status" value="1"/>
</dbReference>
<evidence type="ECO:0000313" key="5">
    <source>
        <dbReference type="EMBL" id="MBM3275173.1"/>
    </source>
</evidence>
<evidence type="ECO:0000256" key="2">
    <source>
        <dbReference type="ARBA" id="ARBA00007639"/>
    </source>
</evidence>
<comment type="caution">
    <text evidence="5">The sequence shown here is derived from an EMBL/GenBank/DDBJ whole genome shotgun (WGS) entry which is preliminary data.</text>
</comment>
<dbReference type="InterPro" id="IPR025997">
    <property type="entry name" value="SBP_2_dom"/>
</dbReference>
<dbReference type="Gene3D" id="3.40.50.2300">
    <property type="match status" value="2"/>
</dbReference>
<name>A0A937X4I2_9BACT</name>
<proteinExistence type="inferred from homology"/>
<dbReference type="SUPFAM" id="SSF53822">
    <property type="entry name" value="Periplasmic binding protein-like I"/>
    <property type="match status" value="1"/>
</dbReference>
<feature type="domain" description="Periplasmic binding protein" evidence="4">
    <location>
        <begin position="2"/>
        <end position="79"/>
    </location>
</feature>
<dbReference type="AlphaFoldDB" id="A0A937X4I2"/>
<protein>
    <submittedName>
        <fullName evidence="5">Substrate-binding domain-containing protein</fullName>
    </submittedName>
</protein>
<comment type="subcellular location">
    <subcellularLocation>
        <location evidence="1">Cell envelope</location>
    </subcellularLocation>
</comment>
<sequence>AHPNVVAFFADTAIGGPGVAQALKSAKKNGQVVLVAMDVTPALVKLLNDGTVHALIAQRPDKMGELGVTMLYDAATKGKKLSPIVDTGVEVVTKTNVAKFTK</sequence>
<evidence type="ECO:0000259" key="4">
    <source>
        <dbReference type="Pfam" id="PF13407"/>
    </source>
</evidence>
<dbReference type="GO" id="GO:0030246">
    <property type="term" value="F:carbohydrate binding"/>
    <property type="evidence" value="ECO:0007669"/>
    <property type="project" value="UniProtKB-ARBA"/>
</dbReference>
<feature type="non-terminal residue" evidence="5">
    <location>
        <position position="1"/>
    </location>
</feature>
<keyword evidence="3" id="KW-0732">Signal</keyword>
<dbReference type="PANTHER" id="PTHR46847">
    <property type="entry name" value="D-ALLOSE-BINDING PERIPLASMIC PROTEIN-RELATED"/>
    <property type="match status" value="1"/>
</dbReference>
<reference evidence="5 6" key="1">
    <citation type="submission" date="2019-03" db="EMBL/GenBank/DDBJ databases">
        <title>Lake Tanganyika Metagenome-Assembled Genomes (MAGs).</title>
        <authorList>
            <person name="Tran P."/>
        </authorList>
    </citation>
    <scope>NUCLEOTIDE SEQUENCE [LARGE SCALE GENOMIC DNA]</scope>
    <source>
        <strain evidence="5">K_DeepCast_65m_m2_236</strain>
    </source>
</reference>
<evidence type="ECO:0000256" key="3">
    <source>
        <dbReference type="ARBA" id="ARBA00022729"/>
    </source>
</evidence>
<dbReference type="EMBL" id="VGJX01000471">
    <property type="protein sequence ID" value="MBM3275173.1"/>
    <property type="molecule type" value="Genomic_DNA"/>
</dbReference>
<accession>A0A937X4I2</accession>